<gene>
    <name evidence="1" type="ORF">EDX97_01630</name>
</gene>
<protein>
    <submittedName>
        <fullName evidence="1">Uncharacterized protein</fullName>
    </submittedName>
</protein>
<evidence type="ECO:0000313" key="2">
    <source>
        <dbReference type="Proteomes" id="UP000276568"/>
    </source>
</evidence>
<evidence type="ECO:0000313" key="1">
    <source>
        <dbReference type="EMBL" id="RNM31284.1"/>
    </source>
</evidence>
<comment type="caution">
    <text evidence="1">The sequence shown here is derived from an EMBL/GenBank/DDBJ whole genome shotgun (WGS) entry which is preliminary data.</text>
</comment>
<proteinExistence type="predicted"/>
<dbReference type="EMBL" id="RJQC01000001">
    <property type="protein sequence ID" value="RNM31284.1"/>
    <property type="molecule type" value="Genomic_DNA"/>
</dbReference>
<dbReference type="Proteomes" id="UP000276568">
    <property type="component" value="Unassembled WGS sequence"/>
</dbReference>
<sequence>MKAKWKGKTSSFMLTHNKVYDVISIEKGWYKVVDDSDDDYLYPPEGFEIVDPNMDGVLVKD</sequence>
<dbReference type="OrthoDB" id="5771510at2"/>
<dbReference type="AlphaFoldDB" id="A0A3N0I2P1"/>
<organism evidence="1 2">
    <name type="scientific">Absicoccus porci</name>
    <dbReference type="NCBI Taxonomy" id="2486576"/>
    <lineage>
        <taxon>Bacteria</taxon>
        <taxon>Bacillati</taxon>
        <taxon>Bacillota</taxon>
        <taxon>Erysipelotrichia</taxon>
        <taxon>Erysipelotrichales</taxon>
        <taxon>Erysipelotrichaceae</taxon>
        <taxon>Absicoccus</taxon>
    </lineage>
</organism>
<accession>A0A3N0I2P1</accession>
<keyword evidence="2" id="KW-1185">Reference proteome</keyword>
<name>A0A3N0I2P1_9FIRM</name>
<dbReference type="RefSeq" id="WP_128519446.1">
    <property type="nucleotide sequence ID" value="NZ_JAXEUF010000008.1"/>
</dbReference>
<reference evidence="1 2" key="1">
    <citation type="submission" date="2018-11" db="EMBL/GenBank/DDBJ databases">
        <title>Clostridium sp. nov., a member of the family Erysipelotrichaceae isolated from pig faeces.</title>
        <authorList>
            <person name="Chang Y.-H."/>
        </authorList>
    </citation>
    <scope>NUCLEOTIDE SEQUENCE [LARGE SCALE GENOMIC DNA]</scope>
    <source>
        <strain evidence="1 2">YH-panp20</strain>
    </source>
</reference>